<evidence type="ECO:0000256" key="1">
    <source>
        <dbReference type="SAM" id="MobiDB-lite"/>
    </source>
</evidence>
<accession>A0A4U0W885</accession>
<evidence type="ECO:0000313" key="2">
    <source>
        <dbReference type="EMBL" id="TKA58750.1"/>
    </source>
</evidence>
<dbReference type="OrthoDB" id="444631at2759"/>
<dbReference type="EMBL" id="NAJN01002023">
    <property type="protein sequence ID" value="TKA58750.1"/>
    <property type="molecule type" value="Genomic_DNA"/>
</dbReference>
<name>A0A4U0W885_9PEZI</name>
<reference evidence="2 3" key="1">
    <citation type="submission" date="2017-03" db="EMBL/GenBank/DDBJ databases">
        <title>Genomes of endolithic fungi from Antarctica.</title>
        <authorList>
            <person name="Coleine C."/>
            <person name="Masonjones S."/>
            <person name="Stajich J.E."/>
        </authorList>
    </citation>
    <scope>NUCLEOTIDE SEQUENCE [LARGE SCALE GENOMIC DNA]</scope>
    <source>
        <strain evidence="2 3">CCFEE 5187</strain>
    </source>
</reference>
<evidence type="ECO:0000313" key="3">
    <source>
        <dbReference type="Proteomes" id="UP000308768"/>
    </source>
</evidence>
<sequence length="371" mass="41189">MDNVDAQIADKVQQLSDLELATLLCLVAEQHCIIQADEDSLDGLEQELRLIACDVFGLSSAVLHCSERTCLDDFSAAILTHADGDRHESSTAKHATGEHSDTLPKTKFPSFEPVRTSDPTDALGNRRIPNIVILRDLDSANHHVQIQTLELIRAKRIFTRTEVQAAPKRFLVIALLSKQSEKRLNSHLNDQFFISHYHAPQDGLPNSEEHEVDLDDASSASSVLHTSFLDVLPESRTDPHPLFPQESITTLQLLTSRTLISAPVLAYLHNITIYLRLHRFVSAPTITATATRHFRLLTRALAPLHALSYVPPSLVALAARKVYMHRILLVRPEEERSMQWGSDIEAVREAMVGVSVEGVVEEVLGAVEAPL</sequence>
<protein>
    <recommendedName>
        <fullName evidence="4">Magnesium chelatase</fullName>
    </recommendedName>
</protein>
<feature type="region of interest" description="Disordered" evidence="1">
    <location>
        <begin position="88"/>
        <end position="120"/>
    </location>
</feature>
<dbReference type="InterPro" id="IPR052041">
    <property type="entry name" value="Nucleic_acid_metab_PIN/TRAM"/>
</dbReference>
<dbReference type="PANTHER" id="PTHR11603:SF132">
    <property type="entry name" value="C2H2-TYPE DOMAIN-CONTAINING PROTEIN"/>
    <property type="match status" value="1"/>
</dbReference>
<dbReference type="PANTHER" id="PTHR11603">
    <property type="entry name" value="AAA FAMILY ATPASE"/>
    <property type="match status" value="1"/>
</dbReference>
<feature type="compositionally biased region" description="Basic and acidic residues" evidence="1">
    <location>
        <begin position="88"/>
        <end position="104"/>
    </location>
</feature>
<proteinExistence type="predicted"/>
<dbReference type="AlphaFoldDB" id="A0A4U0W885"/>
<dbReference type="Proteomes" id="UP000308768">
    <property type="component" value="Unassembled WGS sequence"/>
</dbReference>
<comment type="caution">
    <text evidence="2">The sequence shown here is derived from an EMBL/GenBank/DDBJ whole genome shotgun (WGS) entry which is preliminary data.</text>
</comment>
<keyword evidence="3" id="KW-1185">Reference proteome</keyword>
<gene>
    <name evidence="2" type="ORF">B0A49_08038</name>
</gene>
<organism evidence="2 3">
    <name type="scientific">Cryomyces minteri</name>
    <dbReference type="NCBI Taxonomy" id="331657"/>
    <lineage>
        <taxon>Eukaryota</taxon>
        <taxon>Fungi</taxon>
        <taxon>Dikarya</taxon>
        <taxon>Ascomycota</taxon>
        <taxon>Pezizomycotina</taxon>
        <taxon>Dothideomycetes</taxon>
        <taxon>Dothideomycetes incertae sedis</taxon>
        <taxon>Cryomyces</taxon>
    </lineage>
</organism>
<evidence type="ECO:0008006" key="4">
    <source>
        <dbReference type="Google" id="ProtNLM"/>
    </source>
</evidence>
<dbReference type="Gene3D" id="1.10.8.80">
    <property type="entry name" value="Magnesium chelatase subunit I, C-Terminal domain"/>
    <property type="match status" value="1"/>
</dbReference>